<proteinExistence type="predicted"/>
<feature type="non-terminal residue" evidence="2">
    <location>
        <position position="21"/>
    </location>
</feature>
<evidence type="ECO:0000256" key="1">
    <source>
        <dbReference type="SAM" id="MobiDB-lite"/>
    </source>
</evidence>
<dbReference type="EMBL" id="CAJOAX010068865">
    <property type="protein sequence ID" value="CAF4366054.1"/>
    <property type="molecule type" value="Genomic_DNA"/>
</dbReference>
<sequence length="21" mass="2401">MGRKKHQTYEGLGTKARDKVP</sequence>
<gene>
    <name evidence="2" type="ORF">OTI717_LOCUS43987</name>
</gene>
<feature type="region of interest" description="Disordered" evidence="1">
    <location>
        <begin position="1"/>
        <end position="21"/>
    </location>
</feature>
<accession>A0A820M178</accession>
<comment type="caution">
    <text evidence="2">The sequence shown here is derived from an EMBL/GenBank/DDBJ whole genome shotgun (WGS) entry which is preliminary data.</text>
</comment>
<dbReference type="AlphaFoldDB" id="A0A820M178"/>
<reference evidence="2" key="1">
    <citation type="submission" date="2021-02" db="EMBL/GenBank/DDBJ databases">
        <authorList>
            <person name="Nowell W R."/>
        </authorList>
    </citation>
    <scope>NUCLEOTIDE SEQUENCE</scope>
</reference>
<organism evidence="2 3">
    <name type="scientific">Rotaria sordida</name>
    <dbReference type="NCBI Taxonomy" id="392033"/>
    <lineage>
        <taxon>Eukaryota</taxon>
        <taxon>Metazoa</taxon>
        <taxon>Spiralia</taxon>
        <taxon>Gnathifera</taxon>
        <taxon>Rotifera</taxon>
        <taxon>Eurotatoria</taxon>
        <taxon>Bdelloidea</taxon>
        <taxon>Philodinida</taxon>
        <taxon>Philodinidae</taxon>
        <taxon>Rotaria</taxon>
    </lineage>
</organism>
<evidence type="ECO:0000313" key="3">
    <source>
        <dbReference type="Proteomes" id="UP000663823"/>
    </source>
</evidence>
<name>A0A820M178_9BILA</name>
<protein>
    <submittedName>
        <fullName evidence="2">Uncharacterized protein</fullName>
    </submittedName>
</protein>
<dbReference type="Proteomes" id="UP000663823">
    <property type="component" value="Unassembled WGS sequence"/>
</dbReference>
<evidence type="ECO:0000313" key="2">
    <source>
        <dbReference type="EMBL" id="CAF4366054.1"/>
    </source>
</evidence>